<dbReference type="KEGG" id="hcv:FTV88_3235"/>
<dbReference type="InterPro" id="IPR016176">
    <property type="entry name" value="Cbl-dep_enz_cat"/>
</dbReference>
<protein>
    <submittedName>
        <fullName evidence="3">Methylmalonyl-CoA mutase</fullName>
        <ecNumber evidence="3">5.4.99.2</ecNumber>
    </submittedName>
</protein>
<keyword evidence="4" id="KW-1185">Reference proteome</keyword>
<dbReference type="GO" id="GO:0031419">
    <property type="term" value="F:cobalamin binding"/>
    <property type="evidence" value="ECO:0007669"/>
    <property type="project" value="InterPro"/>
</dbReference>
<dbReference type="RefSeq" id="WP_153726310.1">
    <property type="nucleotide sequence ID" value="NZ_CP045875.1"/>
</dbReference>
<accession>A0A5Q2N4R5</accession>
<dbReference type="EC" id="5.4.99.2" evidence="3"/>
<proteinExistence type="predicted"/>
<dbReference type="SUPFAM" id="SSF51703">
    <property type="entry name" value="Cobalamin (vitamin B12)-dependent enzymes"/>
    <property type="match status" value="1"/>
</dbReference>
<reference evidence="4" key="1">
    <citation type="submission" date="2019-11" db="EMBL/GenBank/DDBJ databases">
        <title>Genome sequence of Heliorestis convoluta strain HH, an alkaliphilic and minimalistic phototrophic bacterium from a soda lake in Egypt.</title>
        <authorList>
            <person name="Dewey E.D."/>
            <person name="Stokes L.M."/>
            <person name="Burchell B.M."/>
            <person name="Shaffer K.N."/>
            <person name="Huntington A.M."/>
            <person name="Baker J.M."/>
            <person name="Nadendla S."/>
            <person name="Giglio M.G."/>
            <person name="Touchman J.W."/>
            <person name="Blankenship R.E."/>
            <person name="Madigan M.T."/>
            <person name="Sattley W.M."/>
        </authorList>
    </citation>
    <scope>NUCLEOTIDE SEQUENCE [LARGE SCALE GENOMIC DNA]</scope>
    <source>
        <strain evidence="4">HH</strain>
    </source>
</reference>
<dbReference type="PANTHER" id="PTHR48101:SF1">
    <property type="entry name" value="METHYLMALONYL-COA MUTASE, LARGE SUBUNIT"/>
    <property type="match status" value="1"/>
</dbReference>
<dbReference type="AlphaFoldDB" id="A0A5Q2N4R5"/>
<gene>
    <name evidence="3" type="ORF">FTV88_3235</name>
</gene>
<evidence type="ECO:0000313" key="4">
    <source>
        <dbReference type="Proteomes" id="UP000366051"/>
    </source>
</evidence>
<dbReference type="EMBL" id="CP045875">
    <property type="protein sequence ID" value="QGG49301.1"/>
    <property type="molecule type" value="Genomic_DNA"/>
</dbReference>
<dbReference type="Gene3D" id="3.20.20.240">
    <property type="entry name" value="Methylmalonyl-CoA mutase"/>
    <property type="match status" value="1"/>
</dbReference>
<dbReference type="NCBIfam" id="TIGR00641">
    <property type="entry name" value="acid_CoA_mut_N"/>
    <property type="match status" value="1"/>
</dbReference>
<name>A0A5Q2N4R5_9FIRM</name>
<dbReference type="GO" id="GO:0004494">
    <property type="term" value="F:methylmalonyl-CoA mutase activity"/>
    <property type="evidence" value="ECO:0007669"/>
    <property type="project" value="UniProtKB-EC"/>
</dbReference>
<feature type="domain" description="Methylmalonyl-CoA mutase alpha/beta chain catalytic" evidence="2">
    <location>
        <begin position="38"/>
        <end position="550"/>
    </location>
</feature>
<dbReference type="CDD" id="cd03680">
    <property type="entry name" value="MM_CoA_mutase_ICM_like"/>
    <property type="match status" value="1"/>
</dbReference>
<evidence type="ECO:0000259" key="2">
    <source>
        <dbReference type="Pfam" id="PF01642"/>
    </source>
</evidence>
<dbReference type="OrthoDB" id="9762378at2"/>
<dbReference type="PANTHER" id="PTHR48101">
    <property type="entry name" value="METHYLMALONYL-COA MUTASE, MITOCHONDRIAL-RELATED"/>
    <property type="match status" value="1"/>
</dbReference>
<evidence type="ECO:0000313" key="3">
    <source>
        <dbReference type="EMBL" id="QGG49301.1"/>
    </source>
</evidence>
<keyword evidence="1 3" id="KW-0413">Isomerase</keyword>
<dbReference type="InterPro" id="IPR006098">
    <property type="entry name" value="MMCoA_mutase_a_cat"/>
</dbReference>
<dbReference type="Proteomes" id="UP000366051">
    <property type="component" value="Chromosome"/>
</dbReference>
<dbReference type="InterPro" id="IPR006099">
    <property type="entry name" value="MeMalonylCoA_mutase_a/b_cat"/>
</dbReference>
<organism evidence="3 4">
    <name type="scientific">Heliorestis convoluta</name>
    <dbReference type="NCBI Taxonomy" id="356322"/>
    <lineage>
        <taxon>Bacteria</taxon>
        <taxon>Bacillati</taxon>
        <taxon>Bacillota</taxon>
        <taxon>Clostridia</taxon>
        <taxon>Eubacteriales</taxon>
        <taxon>Heliobacteriaceae</taxon>
        <taxon>Heliorestis</taxon>
    </lineage>
</organism>
<evidence type="ECO:0000256" key="1">
    <source>
        <dbReference type="ARBA" id="ARBA00023235"/>
    </source>
</evidence>
<sequence length="557" mass="62371">MFDPNEVAQLKEKKEHWKTNKLDKVTQRFPERRASFATDSDISVDAVYTPDDLGSFDYNEQLGLPGEYPYTRGVQPNMYRGRLWTMRQYAGFGTAEETNKRFRYLLEQGQTGLSCAFDLPTQIGYDSDSDLAQGEIGKVGVAIDTLADMEILFDQIPMDKVSTSMTINAPAAVLLAMYIAVAEKQGISADKLNGTIQNDILKEYIARGTYIFPPEPSMRLITDIFAYCAEQVPNWNTISISGYHIREAGSTAAQEIAFTLADGIAYVQAAINAGLDVDKFAPRLSFFFNAHLNFFEEIAKFRAARRIWSKIMKERFGAKNPKSWMLRFHTQTAGSTLTAQQPNVNIMRVAYQALMAVLGGTQSLHTNSRDEALALPSEESVLIALRTQQVIGYEIGAADVVDPLGGSYFVEHLTDELEKKAMAYIDKIDSIGGAPNAIEFMQREIQASAYKYQQEIESEDRVVIGVNKFKMQEEPPKDLLRVDPALGEAQKAKLKQIKEQRDQARVQAALERVRATAQSNDNLMPVIIDAVKEYASLGEICGVLRDVYGEYRQQIIF</sequence>
<dbReference type="Pfam" id="PF01642">
    <property type="entry name" value="MM_CoA_mutase"/>
    <property type="match status" value="1"/>
</dbReference>